<accession>A0A1A9RDD2</accession>
<protein>
    <submittedName>
        <fullName evidence="2">Uncharacterized protein</fullName>
    </submittedName>
</protein>
<gene>
    <name evidence="2" type="ORF">A7P85_06850</name>
</gene>
<feature type="signal peptide" evidence="1">
    <location>
        <begin position="1"/>
        <end position="19"/>
    </location>
</feature>
<evidence type="ECO:0000256" key="1">
    <source>
        <dbReference type="SAM" id="SignalP"/>
    </source>
</evidence>
<organism evidence="2 3">
    <name type="scientific">Eikenella corrodens</name>
    <dbReference type="NCBI Taxonomy" id="539"/>
    <lineage>
        <taxon>Bacteria</taxon>
        <taxon>Pseudomonadati</taxon>
        <taxon>Pseudomonadota</taxon>
        <taxon>Betaproteobacteria</taxon>
        <taxon>Neisseriales</taxon>
        <taxon>Neisseriaceae</taxon>
        <taxon>Eikenella</taxon>
    </lineage>
</organism>
<name>A0A1A9RDD2_EIKCO</name>
<reference evidence="3" key="1">
    <citation type="submission" date="2016-05" db="EMBL/GenBank/DDBJ databases">
        <title>Draft genome of Corynebacterium afermentans subsp. afermentans LCDC 88199T.</title>
        <authorList>
            <person name="Bernier A.-M."/>
            <person name="Bernard K."/>
        </authorList>
    </citation>
    <scope>NUCLEOTIDE SEQUENCE [LARGE SCALE GENOMIC DNA]</scope>
    <source>
        <strain evidence="3">NML01-0328</strain>
    </source>
</reference>
<comment type="caution">
    <text evidence="2">The sequence shown here is derived from an EMBL/GenBank/DDBJ whole genome shotgun (WGS) entry which is preliminary data.</text>
</comment>
<keyword evidence="1" id="KW-0732">Signal</keyword>
<dbReference type="AlphaFoldDB" id="A0A1A9RDD2"/>
<sequence length="222" mass="24504">MLRHALIALQTLFATPLHARHAAKTDAALAAALQHNGSQPASLFAEQLEGYLKTAESWACRFSQTRAAGLIIHSSADGRVRSLTPPHSHTSLLQARSPSGHTSVQTLPGHIERLHTLRLNGYGHAYLLFTEQTNGDHTEKSLVLLHFAAEQLQALPIIQTAPAADPTHHLNIAYSGQHTNNYFFYEPGSHTISQPQISSHTHTPTNRRLKYRFNGQLFLPHS</sequence>
<dbReference type="Proteomes" id="UP000078003">
    <property type="component" value="Unassembled WGS sequence"/>
</dbReference>
<feature type="chain" id="PRO_5008395682" evidence="1">
    <location>
        <begin position="20"/>
        <end position="222"/>
    </location>
</feature>
<dbReference type="RefSeq" id="WP_049259150.1">
    <property type="nucleotide sequence ID" value="NZ_CAUTFU010000009.1"/>
</dbReference>
<proteinExistence type="predicted"/>
<dbReference type="EMBL" id="LXSF01000007">
    <property type="protein sequence ID" value="OAM16127.1"/>
    <property type="molecule type" value="Genomic_DNA"/>
</dbReference>
<evidence type="ECO:0000313" key="2">
    <source>
        <dbReference type="EMBL" id="OAM16127.1"/>
    </source>
</evidence>
<evidence type="ECO:0000313" key="3">
    <source>
        <dbReference type="Proteomes" id="UP000078003"/>
    </source>
</evidence>